<name>A0A370G830_9COXI</name>
<proteinExistence type="predicted"/>
<evidence type="ECO:0000313" key="3">
    <source>
        <dbReference type="Proteomes" id="UP000254720"/>
    </source>
</evidence>
<evidence type="ECO:0000256" key="1">
    <source>
        <dbReference type="SAM" id="Phobius"/>
    </source>
</evidence>
<dbReference type="AlphaFoldDB" id="A0A370G830"/>
<dbReference type="RefSeq" id="WP_114835237.1">
    <property type="nucleotide sequence ID" value="NZ_LR699114.1"/>
</dbReference>
<evidence type="ECO:0000313" key="2">
    <source>
        <dbReference type="EMBL" id="RDI39079.1"/>
    </source>
</evidence>
<dbReference type="OrthoDB" id="5660188at2"/>
<reference evidence="2 3" key="1">
    <citation type="submission" date="2018-07" db="EMBL/GenBank/DDBJ databases">
        <title>Genomic Encyclopedia of Type Strains, Phase IV (KMG-IV): sequencing the most valuable type-strain genomes for metagenomic binning, comparative biology and taxonomic classification.</title>
        <authorList>
            <person name="Goeker M."/>
        </authorList>
    </citation>
    <scope>NUCLEOTIDE SEQUENCE [LARGE SCALE GENOMIC DNA]</scope>
    <source>
        <strain evidence="2 3">DSM 16500</strain>
    </source>
</reference>
<accession>A0A370G830</accession>
<gene>
    <name evidence="2" type="ORF">C8D86_1284</name>
</gene>
<keyword evidence="3" id="KW-1185">Reference proteome</keyword>
<feature type="transmembrane region" description="Helical" evidence="1">
    <location>
        <begin position="6"/>
        <end position="25"/>
    </location>
</feature>
<sequence>MLMRIFVALIIIIAIAVGIFALVLPRDQLVKLIVFRDFFDVTLPILAFGALVKYLCTCCHHHNHCHDKKD</sequence>
<comment type="caution">
    <text evidence="2">The sequence shown here is derived from an EMBL/GenBank/DDBJ whole genome shotgun (WGS) entry which is preliminary data.</text>
</comment>
<feature type="transmembrane region" description="Helical" evidence="1">
    <location>
        <begin position="37"/>
        <end position="55"/>
    </location>
</feature>
<protein>
    <submittedName>
        <fullName evidence="2">Uncharacterized protein</fullName>
    </submittedName>
</protein>
<dbReference type="Proteomes" id="UP000254720">
    <property type="component" value="Unassembled WGS sequence"/>
</dbReference>
<keyword evidence="1" id="KW-0812">Transmembrane</keyword>
<organism evidence="2 3">
    <name type="scientific">Aquicella lusitana</name>
    <dbReference type="NCBI Taxonomy" id="254246"/>
    <lineage>
        <taxon>Bacteria</taxon>
        <taxon>Pseudomonadati</taxon>
        <taxon>Pseudomonadota</taxon>
        <taxon>Gammaproteobacteria</taxon>
        <taxon>Legionellales</taxon>
        <taxon>Coxiellaceae</taxon>
        <taxon>Aquicella</taxon>
    </lineage>
</organism>
<keyword evidence="1" id="KW-0472">Membrane</keyword>
<dbReference type="EMBL" id="QQAX01000028">
    <property type="protein sequence ID" value="RDI39079.1"/>
    <property type="molecule type" value="Genomic_DNA"/>
</dbReference>
<keyword evidence="1" id="KW-1133">Transmembrane helix</keyword>